<dbReference type="PANTHER" id="PTHR38099">
    <property type="entry name" value="LARGE RIBOSOMAL RNA SUBUNIT ACCUMULATION PROTEIN YCED"/>
    <property type="match status" value="1"/>
</dbReference>
<proteinExistence type="inferred from homology"/>
<comment type="function">
    <text evidence="1">Plays a role in synthesis, processing and/or stability of 23S rRNA.</text>
</comment>
<accession>A0A6N8ITC5</accession>
<comment type="caution">
    <text evidence="6">The sequence shown here is derived from an EMBL/GenBank/DDBJ whole genome shotgun (WGS) entry which is preliminary data.</text>
</comment>
<reference evidence="6 7" key="1">
    <citation type="submission" date="2019-12" db="EMBL/GenBank/DDBJ databases">
        <authorList>
            <person name="Huq M.A."/>
        </authorList>
    </citation>
    <scope>NUCLEOTIDE SEQUENCE [LARGE SCALE GENOMIC DNA]</scope>
    <source>
        <strain evidence="6 7">MAH-25</strain>
    </source>
</reference>
<protein>
    <recommendedName>
        <fullName evidence="3">Large ribosomal RNA subunit accumulation protein YceD</fullName>
    </recommendedName>
    <alternativeName>
        <fullName evidence="5">23S rRNA accumulation protein YceD</fullName>
    </alternativeName>
</protein>
<evidence type="ECO:0000256" key="2">
    <source>
        <dbReference type="ARBA" id="ARBA00010740"/>
    </source>
</evidence>
<dbReference type="InterPro" id="IPR039255">
    <property type="entry name" value="YceD_bac"/>
</dbReference>
<dbReference type="Pfam" id="PF02620">
    <property type="entry name" value="YceD"/>
    <property type="match status" value="1"/>
</dbReference>
<keyword evidence="7" id="KW-1185">Reference proteome</keyword>
<dbReference type="EMBL" id="WSEL01000003">
    <property type="protein sequence ID" value="MVQ29143.1"/>
    <property type="molecule type" value="Genomic_DNA"/>
</dbReference>
<evidence type="ECO:0000256" key="5">
    <source>
        <dbReference type="ARBA" id="ARBA00031841"/>
    </source>
</evidence>
<evidence type="ECO:0000256" key="4">
    <source>
        <dbReference type="ARBA" id="ARBA00022517"/>
    </source>
</evidence>
<evidence type="ECO:0000256" key="3">
    <source>
        <dbReference type="ARBA" id="ARBA00015716"/>
    </source>
</evidence>
<gene>
    <name evidence="6" type="ORF">GON04_06785</name>
</gene>
<name>A0A6N8ITC5_9BURK</name>
<keyword evidence="4" id="KW-0690">Ribosome biogenesis</keyword>
<sequence>MKRQFTPARLDVRAFAEDGAALSGHGRVGDFTRLAGEAAGRGNERPLAWSAEGELRNPHHVHPEVWLHLKADTVLPMTCQRCLEPVDVPLAVDRSFRFVADEETAAAEDDEAEEDLLAISRTFDLPGLVEDELLMEVPVVPRHDVCPTSVRLSAEDPDFEAARPENPFARLKVLKDGG</sequence>
<comment type="similarity">
    <text evidence="2">Belongs to the DUF177 domain family.</text>
</comment>
<dbReference type="AlphaFoldDB" id="A0A6N8ITC5"/>
<dbReference type="Proteomes" id="UP000469385">
    <property type="component" value="Unassembled WGS sequence"/>
</dbReference>
<dbReference type="InterPro" id="IPR003772">
    <property type="entry name" value="YceD"/>
</dbReference>
<evidence type="ECO:0000256" key="1">
    <source>
        <dbReference type="ARBA" id="ARBA00002868"/>
    </source>
</evidence>
<dbReference type="RefSeq" id="WP_157397179.1">
    <property type="nucleotide sequence ID" value="NZ_WSEL01000003.1"/>
</dbReference>
<dbReference type="GO" id="GO:0042254">
    <property type="term" value="P:ribosome biogenesis"/>
    <property type="evidence" value="ECO:0007669"/>
    <property type="project" value="UniProtKB-KW"/>
</dbReference>
<organism evidence="6 7">
    <name type="scientific">Ramlibacter pinisoli</name>
    <dbReference type="NCBI Taxonomy" id="2682844"/>
    <lineage>
        <taxon>Bacteria</taxon>
        <taxon>Pseudomonadati</taxon>
        <taxon>Pseudomonadota</taxon>
        <taxon>Betaproteobacteria</taxon>
        <taxon>Burkholderiales</taxon>
        <taxon>Comamonadaceae</taxon>
        <taxon>Ramlibacter</taxon>
    </lineage>
</organism>
<dbReference type="PANTHER" id="PTHR38099:SF1">
    <property type="entry name" value="LARGE RIBOSOMAL RNA SUBUNIT ACCUMULATION PROTEIN YCED"/>
    <property type="match status" value="1"/>
</dbReference>
<evidence type="ECO:0000313" key="7">
    <source>
        <dbReference type="Proteomes" id="UP000469385"/>
    </source>
</evidence>
<evidence type="ECO:0000313" key="6">
    <source>
        <dbReference type="EMBL" id="MVQ29143.1"/>
    </source>
</evidence>
<dbReference type="GO" id="GO:0005829">
    <property type="term" value="C:cytosol"/>
    <property type="evidence" value="ECO:0007669"/>
    <property type="project" value="TreeGrafter"/>
</dbReference>